<organism evidence="2 3">
    <name type="scientific">Phenylobacterium montanum</name>
    <dbReference type="NCBI Taxonomy" id="2823693"/>
    <lineage>
        <taxon>Bacteria</taxon>
        <taxon>Pseudomonadati</taxon>
        <taxon>Pseudomonadota</taxon>
        <taxon>Alphaproteobacteria</taxon>
        <taxon>Caulobacterales</taxon>
        <taxon>Caulobacteraceae</taxon>
        <taxon>Phenylobacterium</taxon>
    </lineage>
</organism>
<evidence type="ECO:0000313" key="2">
    <source>
        <dbReference type="EMBL" id="QUD86317.1"/>
    </source>
</evidence>
<evidence type="ECO:0000313" key="3">
    <source>
        <dbReference type="Proteomes" id="UP000676409"/>
    </source>
</evidence>
<dbReference type="EMBL" id="CP073078">
    <property type="protein sequence ID" value="QUD86317.1"/>
    <property type="molecule type" value="Genomic_DNA"/>
</dbReference>
<keyword evidence="3" id="KW-1185">Reference proteome</keyword>
<dbReference type="Proteomes" id="UP000676409">
    <property type="component" value="Chromosome"/>
</dbReference>
<protein>
    <submittedName>
        <fullName evidence="2">Uncharacterized protein</fullName>
    </submittedName>
</protein>
<proteinExistence type="predicted"/>
<accession>A0A975FWP4</accession>
<dbReference type="InterPro" id="IPR036271">
    <property type="entry name" value="Tet_transcr_reg_TetR-rel_C_sf"/>
</dbReference>
<evidence type="ECO:0000256" key="1">
    <source>
        <dbReference type="SAM" id="MobiDB-lite"/>
    </source>
</evidence>
<reference evidence="2" key="1">
    <citation type="submission" date="2021-04" db="EMBL/GenBank/DDBJ databases">
        <title>The complete genome sequence of Caulobacter sp. S6.</title>
        <authorList>
            <person name="Tang Y."/>
            <person name="Ouyang W."/>
            <person name="Liu Q."/>
            <person name="Huang B."/>
            <person name="Guo Z."/>
            <person name="Lei P."/>
        </authorList>
    </citation>
    <scope>NUCLEOTIDE SEQUENCE</scope>
    <source>
        <strain evidence="2">S6</strain>
    </source>
</reference>
<dbReference type="KEGG" id="caul:KCG34_14545"/>
<sequence length="140" mass="15115">MATPQHMRAARSRDAEPAAHAPEARMATLARVQAILAAHHGLHDWRARQLFPRMAEGPEAAPVVTADAQLREALAAALRLGVDRGEVRPGADIEGFLDTLLAIYVWNYRELGQAGAAAGKLDALMEQQTRLMFDGLAARG</sequence>
<dbReference type="SUPFAM" id="SSF48498">
    <property type="entry name" value="Tetracyclin repressor-like, C-terminal domain"/>
    <property type="match status" value="1"/>
</dbReference>
<dbReference type="AlphaFoldDB" id="A0A975FWP4"/>
<feature type="region of interest" description="Disordered" evidence="1">
    <location>
        <begin position="1"/>
        <end position="22"/>
    </location>
</feature>
<dbReference type="Gene3D" id="1.10.357.10">
    <property type="entry name" value="Tetracycline Repressor, domain 2"/>
    <property type="match status" value="1"/>
</dbReference>
<gene>
    <name evidence="2" type="ORF">KCG34_14545</name>
</gene>
<dbReference type="RefSeq" id="WP_211936369.1">
    <property type="nucleotide sequence ID" value="NZ_CP073078.1"/>
</dbReference>
<name>A0A975FWP4_9CAUL</name>